<feature type="region of interest" description="Disordered" evidence="1">
    <location>
        <begin position="227"/>
        <end position="248"/>
    </location>
</feature>
<name>A0A6T1HEW3_9DINO</name>
<evidence type="ECO:0000259" key="3">
    <source>
        <dbReference type="PROSITE" id="PS51184"/>
    </source>
</evidence>
<dbReference type="InterPro" id="IPR041667">
    <property type="entry name" value="Cupin_8"/>
</dbReference>
<dbReference type="InterPro" id="IPR050910">
    <property type="entry name" value="JMJD6_ArgDemeth/LysHydrox"/>
</dbReference>
<dbReference type="SUPFAM" id="SSF51197">
    <property type="entry name" value="Clavaminate synthase-like"/>
    <property type="match status" value="1"/>
</dbReference>
<dbReference type="AlphaFoldDB" id="A0A6T1HEW3"/>
<sequence>MPPPHPCRGGCVSGAGRRSFRRTRAGLAVVATASAAAWVFGLGRARAGAAAAAAAAGAVAWLFGAGGTLFVGCLGGGGAARGHEAPPGQRGLLAARAAGDGGPVPGAADAAALARAHEAWAEDRHAEAVRLYTEVLRLAGAEGPGPGSMQPQDHLQSHANLGSSYMVLADERPSAGGLAALEGREGLLAASLRHWRVAEAAGPSSPMLDYFLTSVARDLHLARAGVAAARRSPHGEDERRGRGPHFEPMDRRAASELSYAEFLEQYVARGIPVVITGLAPGAPQWGWSLPFLEERCGGSMVPLKRLEPGAAGQDWAALGAAGPEGGRVPLREHLRAVASPGASGATAPMLFDHALEDLCPDLLKDFVVPRYFAVDYLRTVPASERGGLQPLPARFPSLFVQPPGSRCGLHVDQAGTHFYQMLLAGRKRWRVFPPEEAARLYPRRQGLMFEADIFSPDLDKFPLLGTASGREAVLGPGEAIFVPQNSPHQVQNEEATVAVSANYVDGLGLEVSLAELELLSQGGAQPGYAATAAALRRWAPAAGSGAPGDPGDLRWADFDRAAWMPA</sequence>
<dbReference type="Pfam" id="PF13621">
    <property type="entry name" value="Cupin_8"/>
    <property type="match status" value="1"/>
</dbReference>
<reference evidence="5" key="1">
    <citation type="submission" date="2021-01" db="EMBL/GenBank/DDBJ databases">
        <authorList>
            <person name="Corre E."/>
            <person name="Pelletier E."/>
            <person name="Niang G."/>
            <person name="Scheremetjew M."/>
            <person name="Finn R."/>
            <person name="Kale V."/>
            <person name="Holt S."/>
            <person name="Cochrane G."/>
            <person name="Meng A."/>
            <person name="Brown T."/>
            <person name="Cohen L."/>
        </authorList>
    </citation>
    <scope>NUCLEOTIDE SEQUENCE</scope>
    <source>
        <strain evidence="5">CCMP3105</strain>
    </source>
</reference>
<dbReference type="PANTHER" id="PTHR12480:SF22">
    <property type="entry name" value="JMJC DOMAIN-CONTAINING PROTEIN"/>
    <property type="match status" value="1"/>
</dbReference>
<dbReference type="PROSITE" id="PS51184">
    <property type="entry name" value="JMJC"/>
    <property type="match status" value="1"/>
</dbReference>
<organism evidence="5">
    <name type="scientific">Alexandrium monilatum</name>
    <dbReference type="NCBI Taxonomy" id="311494"/>
    <lineage>
        <taxon>Eukaryota</taxon>
        <taxon>Sar</taxon>
        <taxon>Alveolata</taxon>
        <taxon>Dinophyceae</taxon>
        <taxon>Gonyaulacales</taxon>
        <taxon>Pyrocystaceae</taxon>
        <taxon>Alexandrium</taxon>
    </lineage>
</organism>
<gene>
    <name evidence="4" type="ORF">AMON00008_LOCUS41057</name>
    <name evidence="5" type="ORF">AMON00008_LOCUS41060</name>
</gene>
<keyword evidence="2" id="KW-1133">Transmembrane helix</keyword>
<proteinExistence type="predicted"/>
<evidence type="ECO:0000256" key="2">
    <source>
        <dbReference type="SAM" id="Phobius"/>
    </source>
</evidence>
<accession>A0A6T1HEW3</accession>
<feature type="domain" description="JmjC" evidence="3">
    <location>
        <begin position="357"/>
        <end position="520"/>
    </location>
</feature>
<dbReference type="PANTHER" id="PTHR12480">
    <property type="entry name" value="ARGININE DEMETHYLASE AND LYSYL-HYDROXYLASE JMJD"/>
    <property type="match status" value="1"/>
</dbReference>
<dbReference type="GO" id="GO:0033749">
    <property type="term" value="F:histone H4R3 demethylase activity"/>
    <property type="evidence" value="ECO:0007669"/>
    <property type="project" value="TreeGrafter"/>
</dbReference>
<feature type="transmembrane region" description="Helical" evidence="2">
    <location>
        <begin position="49"/>
        <end position="74"/>
    </location>
</feature>
<dbReference type="GO" id="GO:0005737">
    <property type="term" value="C:cytoplasm"/>
    <property type="evidence" value="ECO:0007669"/>
    <property type="project" value="TreeGrafter"/>
</dbReference>
<protein>
    <recommendedName>
        <fullName evidence="3">JmjC domain-containing protein</fullName>
    </recommendedName>
</protein>
<dbReference type="GO" id="GO:0106140">
    <property type="term" value="F:P-TEFb complex binding"/>
    <property type="evidence" value="ECO:0007669"/>
    <property type="project" value="TreeGrafter"/>
</dbReference>
<dbReference type="GO" id="GO:0005634">
    <property type="term" value="C:nucleus"/>
    <property type="evidence" value="ECO:0007669"/>
    <property type="project" value="TreeGrafter"/>
</dbReference>
<dbReference type="PROSITE" id="PS51318">
    <property type="entry name" value="TAT"/>
    <property type="match status" value="1"/>
</dbReference>
<dbReference type="SMART" id="SM00558">
    <property type="entry name" value="JmjC"/>
    <property type="match status" value="1"/>
</dbReference>
<dbReference type="EMBL" id="HBNR01058373">
    <property type="protein sequence ID" value="CAE4626202.1"/>
    <property type="molecule type" value="Transcribed_RNA"/>
</dbReference>
<dbReference type="InterPro" id="IPR003347">
    <property type="entry name" value="JmjC_dom"/>
</dbReference>
<dbReference type="EMBL" id="HBNR01058376">
    <property type="protein sequence ID" value="CAE4626208.1"/>
    <property type="molecule type" value="Transcribed_RNA"/>
</dbReference>
<keyword evidence="2" id="KW-0812">Transmembrane</keyword>
<dbReference type="Gene3D" id="2.60.120.650">
    <property type="entry name" value="Cupin"/>
    <property type="match status" value="1"/>
</dbReference>
<feature type="transmembrane region" description="Helical" evidence="2">
    <location>
        <begin position="25"/>
        <end position="43"/>
    </location>
</feature>
<keyword evidence="2" id="KW-0472">Membrane</keyword>
<dbReference type="InterPro" id="IPR006311">
    <property type="entry name" value="TAT_signal"/>
</dbReference>
<evidence type="ECO:0000313" key="5">
    <source>
        <dbReference type="EMBL" id="CAE4626208.1"/>
    </source>
</evidence>
<dbReference type="CDD" id="cd02208">
    <property type="entry name" value="cupin_RmlC-like"/>
    <property type="match status" value="1"/>
</dbReference>
<feature type="compositionally biased region" description="Basic and acidic residues" evidence="1">
    <location>
        <begin position="233"/>
        <end position="248"/>
    </location>
</feature>
<evidence type="ECO:0000256" key="1">
    <source>
        <dbReference type="SAM" id="MobiDB-lite"/>
    </source>
</evidence>
<evidence type="ECO:0000313" key="4">
    <source>
        <dbReference type="EMBL" id="CAE4626202.1"/>
    </source>
</evidence>